<feature type="domain" description="TrwC relaxase" evidence="1">
    <location>
        <begin position="3"/>
        <end position="117"/>
    </location>
</feature>
<comment type="caution">
    <text evidence="2">The sequence shown here is derived from an EMBL/GenBank/DDBJ whole genome shotgun (WGS) entry which is preliminary data.</text>
</comment>
<keyword evidence="3" id="KW-1185">Reference proteome</keyword>
<dbReference type="SUPFAM" id="SSF55464">
    <property type="entry name" value="Origin of replication-binding domain, RBD-like"/>
    <property type="match status" value="1"/>
</dbReference>
<proteinExistence type="predicted"/>
<name>A0ABQ5WIM9_GLUJA</name>
<protein>
    <recommendedName>
        <fullName evidence="1">TrwC relaxase domain-containing protein</fullName>
    </recommendedName>
</protein>
<sequence length="133" mass="14981">MGSLDSARITSATSFMFGAYFQAELARELRKLAIAVHVDESGRAIAIDGVPREACELFSKRHSQAEKTGKAYAKRQGLDWNDLSAERKFAILHNANLAYRSKKYSGSNDKEFWLAQAHEIGWYHDTVLTNEKV</sequence>
<evidence type="ECO:0000313" key="2">
    <source>
        <dbReference type="EMBL" id="GLQ60050.1"/>
    </source>
</evidence>
<dbReference type="InterPro" id="IPR014862">
    <property type="entry name" value="TrwC"/>
</dbReference>
<dbReference type="Proteomes" id="UP001156613">
    <property type="component" value="Unassembled WGS sequence"/>
</dbReference>
<accession>A0ABQ5WIM9</accession>
<gene>
    <name evidence="2" type="ORF">GCM10010937_18530</name>
</gene>
<dbReference type="Pfam" id="PF08751">
    <property type="entry name" value="TrwC"/>
    <property type="match status" value="1"/>
</dbReference>
<dbReference type="EMBL" id="BSNT01000064">
    <property type="protein sequence ID" value="GLQ60050.1"/>
    <property type="molecule type" value="Genomic_DNA"/>
</dbReference>
<reference evidence="3" key="1">
    <citation type="journal article" date="2019" name="Int. J. Syst. Evol. Microbiol.">
        <title>The Global Catalogue of Microorganisms (GCM) 10K type strain sequencing project: providing services to taxonomists for standard genome sequencing and annotation.</title>
        <authorList>
            <consortium name="The Broad Institute Genomics Platform"/>
            <consortium name="The Broad Institute Genome Sequencing Center for Infectious Disease"/>
            <person name="Wu L."/>
            <person name="Ma J."/>
        </authorList>
    </citation>
    <scope>NUCLEOTIDE SEQUENCE [LARGE SCALE GENOMIC DNA]</scope>
    <source>
        <strain evidence="3">NBRC 3271</strain>
    </source>
</reference>
<evidence type="ECO:0000313" key="3">
    <source>
        <dbReference type="Proteomes" id="UP001156613"/>
    </source>
</evidence>
<organism evidence="2 3">
    <name type="scientific">Gluconobacter japonicus</name>
    <dbReference type="NCBI Taxonomy" id="376620"/>
    <lineage>
        <taxon>Bacteria</taxon>
        <taxon>Pseudomonadati</taxon>
        <taxon>Pseudomonadota</taxon>
        <taxon>Alphaproteobacteria</taxon>
        <taxon>Acetobacterales</taxon>
        <taxon>Acetobacteraceae</taxon>
        <taxon>Gluconobacter</taxon>
    </lineage>
</organism>
<evidence type="ECO:0000259" key="1">
    <source>
        <dbReference type="Pfam" id="PF08751"/>
    </source>
</evidence>